<dbReference type="OrthoDB" id="5187906at2"/>
<keyword evidence="2" id="KW-1185">Reference proteome</keyword>
<reference evidence="1 2" key="1">
    <citation type="submission" date="2019-01" db="EMBL/GenBank/DDBJ databases">
        <title>Complete genome sequencing of Aequorivita sp. H23M31.</title>
        <authorList>
            <person name="Bae J.-W."/>
        </authorList>
    </citation>
    <scope>NUCLEOTIDE SEQUENCE [LARGE SCALE GENOMIC DNA]</scope>
    <source>
        <strain evidence="1 2">H23M31</strain>
    </source>
</reference>
<name>A0A410G7K8_9FLAO</name>
<dbReference type="Proteomes" id="UP000285517">
    <property type="component" value="Chromosome"/>
</dbReference>
<sequence>MRYATKKAAIEINGFLKRNYAILWELLGENKTQIKVYRNAVEKKKFHFKYHTHIHVNSKGKTYYYVYDLAWMEFSDDEILILRKK</sequence>
<dbReference type="KEGG" id="aev:EI546_11010"/>
<gene>
    <name evidence="1" type="ORF">EI546_11010</name>
</gene>
<organism evidence="1 2">
    <name type="scientific">Aequorivita ciconiae</name>
    <dbReference type="NCBI Taxonomy" id="2494375"/>
    <lineage>
        <taxon>Bacteria</taxon>
        <taxon>Pseudomonadati</taxon>
        <taxon>Bacteroidota</taxon>
        <taxon>Flavobacteriia</taxon>
        <taxon>Flavobacteriales</taxon>
        <taxon>Flavobacteriaceae</taxon>
        <taxon>Aequorivita</taxon>
    </lineage>
</organism>
<dbReference type="EMBL" id="CP034951">
    <property type="protein sequence ID" value="QAA83236.1"/>
    <property type="molecule type" value="Genomic_DNA"/>
</dbReference>
<evidence type="ECO:0000313" key="1">
    <source>
        <dbReference type="EMBL" id="QAA83236.1"/>
    </source>
</evidence>
<evidence type="ECO:0000313" key="2">
    <source>
        <dbReference type="Proteomes" id="UP000285517"/>
    </source>
</evidence>
<protein>
    <submittedName>
        <fullName evidence="1">Uncharacterized protein</fullName>
    </submittedName>
</protein>
<dbReference type="AlphaFoldDB" id="A0A410G7K8"/>
<proteinExistence type="predicted"/>
<accession>A0A410G7K8</accession>